<proteinExistence type="predicted"/>
<organism evidence="2 3">
    <name type="scientific">Phialocephala subalpina</name>
    <dbReference type="NCBI Taxonomy" id="576137"/>
    <lineage>
        <taxon>Eukaryota</taxon>
        <taxon>Fungi</taxon>
        <taxon>Dikarya</taxon>
        <taxon>Ascomycota</taxon>
        <taxon>Pezizomycotina</taxon>
        <taxon>Leotiomycetes</taxon>
        <taxon>Helotiales</taxon>
        <taxon>Mollisiaceae</taxon>
        <taxon>Phialocephala</taxon>
        <taxon>Phialocephala fortinii species complex</taxon>
    </lineage>
</organism>
<dbReference type="STRING" id="576137.A0A1L7XAC8"/>
<evidence type="ECO:0000256" key="1">
    <source>
        <dbReference type="SAM" id="MobiDB-lite"/>
    </source>
</evidence>
<evidence type="ECO:0000313" key="3">
    <source>
        <dbReference type="Proteomes" id="UP000184330"/>
    </source>
</evidence>
<accession>A0A1L7XAC8</accession>
<sequence>MSLYGFALHNEELKFGRSTLSLDSLQSRPNKTKPSMSFESPNNERPHEPLPNEPSTSSTFLKPHPNKTMTTLEAFRIAPLKSLNTWNNERSPETPPNKTTTLEAVANQETTLESLPNEMLTEILQYCNNLDFDYKAMRSRIEMRAGNQGGKIRHGYMILTNSGLSTSSYEFRPSQCAKFIRTILGRPELSKHVLRFDAMVNCEWKMPINTLVTDTEVTNLQVALASVDGRIARKDSEGTQGRKHVDFDKDSAVAIAMLLLPRLRHLSLSIHGWEPEVVPDFKTHYCLITKVIRKALSDPIVPFLQHLESVSVQPVTRDIKTRRSNYDQDIGPFNRLATIKKVVVEEFMLTRSDNKRFRLPSVVDAELRLCRMHLARFDRFLRCFPALERFSYEHIGPNYPGTGEDGYSLNHVVQLLSRCKSSLKYLCLRPSFFREYYMHVSLKIQPLTMFQCLEDIDVIAFDKWVDTRFDYNRNRTTLDPRISPMVDLIPSCIKHLTLRQACGNTLLHARGLLEEREKHNRVPSLESLRIILDEHFVMFDLTLEFNVLRQIADNCGIRLKVEIYVRETGRISNIQRDIRQGYGRQDGKQRRDGFTRFLWESTMDLGQLSLQG</sequence>
<feature type="region of interest" description="Disordered" evidence="1">
    <location>
        <begin position="24"/>
        <end position="65"/>
    </location>
</feature>
<dbReference type="EMBL" id="FJOG01000019">
    <property type="protein sequence ID" value="CZR61993.1"/>
    <property type="molecule type" value="Genomic_DNA"/>
</dbReference>
<dbReference type="Proteomes" id="UP000184330">
    <property type="component" value="Unassembled WGS sequence"/>
</dbReference>
<protein>
    <submittedName>
        <fullName evidence="2">Uncharacterized protein</fullName>
    </submittedName>
</protein>
<feature type="compositionally biased region" description="Polar residues" evidence="1">
    <location>
        <begin position="24"/>
        <end position="41"/>
    </location>
</feature>
<name>A0A1L7XAC8_9HELO</name>
<gene>
    <name evidence="2" type="ORF">PAC_11890</name>
</gene>
<dbReference type="AlphaFoldDB" id="A0A1L7XAC8"/>
<dbReference type="OrthoDB" id="3500415at2759"/>
<reference evidence="2 3" key="1">
    <citation type="submission" date="2016-03" db="EMBL/GenBank/DDBJ databases">
        <authorList>
            <person name="Ploux O."/>
        </authorList>
    </citation>
    <scope>NUCLEOTIDE SEQUENCE [LARGE SCALE GENOMIC DNA]</scope>
    <source>
        <strain evidence="2 3">UAMH 11012</strain>
    </source>
</reference>
<evidence type="ECO:0000313" key="2">
    <source>
        <dbReference type="EMBL" id="CZR61993.1"/>
    </source>
</evidence>
<keyword evidence="3" id="KW-1185">Reference proteome</keyword>